<evidence type="ECO:0000313" key="2">
    <source>
        <dbReference type="EMBL" id="KZO89928.1"/>
    </source>
</evidence>
<protein>
    <submittedName>
        <fullName evidence="2">Uncharacterized protein</fullName>
    </submittedName>
</protein>
<feature type="transmembrane region" description="Helical" evidence="1">
    <location>
        <begin position="15"/>
        <end position="37"/>
    </location>
</feature>
<feature type="transmembrane region" description="Helical" evidence="1">
    <location>
        <begin position="49"/>
        <end position="68"/>
    </location>
</feature>
<dbReference type="AlphaFoldDB" id="A0A167FWS0"/>
<sequence>MPWYQRRDSTHPPLWVIELDAVVSCATAIILTDAVMALRTWAIWGRTRLSAVLLIVAWIAVTALSLYYQVVSQSFESRLWCSPGFGVDRMHVRDGWRHGDPHQPVCDIRSVRNMFVGLNSSHNASFIENMSSHLCCDTCARLGTSCVHNSSMQAGGADVWL</sequence>
<keyword evidence="1" id="KW-0472">Membrane</keyword>
<name>A0A167FWS0_CALVF</name>
<dbReference type="Proteomes" id="UP000076738">
    <property type="component" value="Unassembled WGS sequence"/>
</dbReference>
<keyword evidence="1" id="KW-0812">Transmembrane</keyword>
<evidence type="ECO:0000256" key="1">
    <source>
        <dbReference type="SAM" id="Phobius"/>
    </source>
</evidence>
<evidence type="ECO:0000313" key="3">
    <source>
        <dbReference type="Proteomes" id="UP000076738"/>
    </source>
</evidence>
<organism evidence="2 3">
    <name type="scientific">Calocera viscosa (strain TUFC12733)</name>
    <dbReference type="NCBI Taxonomy" id="1330018"/>
    <lineage>
        <taxon>Eukaryota</taxon>
        <taxon>Fungi</taxon>
        <taxon>Dikarya</taxon>
        <taxon>Basidiomycota</taxon>
        <taxon>Agaricomycotina</taxon>
        <taxon>Dacrymycetes</taxon>
        <taxon>Dacrymycetales</taxon>
        <taxon>Dacrymycetaceae</taxon>
        <taxon>Calocera</taxon>
    </lineage>
</organism>
<keyword evidence="1" id="KW-1133">Transmembrane helix</keyword>
<keyword evidence="3" id="KW-1185">Reference proteome</keyword>
<reference evidence="2 3" key="1">
    <citation type="journal article" date="2016" name="Mol. Biol. Evol.">
        <title>Comparative Genomics of Early-Diverging Mushroom-Forming Fungi Provides Insights into the Origins of Lignocellulose Decay Capabilities.</title>
        <authorList>
            <person name="Nagy L.G."/>
            <person name="Riley R."/>
            <person name="Tritt A."/>
            <person name="Adam C."/>
            <person name="Daum C."/>
            <person name="Floudas D."/>
            <person name="Sun H."/>
            <person name="Yadav J.S."/>
            <person name="Pangilinan J."/>
            <person name="Larsson K.H."/>
            <person name="Matsuura K."/>
            <person name="Barry K."/>
            <person name="Labutti K."/>
            <person name="Kuo R."/>
            <person name="Ohm R.A."/>
            <person name="Bhattacharya S.S."/>
            <person name="Shirouzu T."/>
            <person name="Yoshinaga Y."/>
            <person name="Martin F.M."/>
            <person name="Grigoriev I.V."/>
            <person name="Hibbett D.S."/>
        </authorList>
    </citation>
    <scope>NUCLEOTIDE SEQUENCE [LARGE SCALE GENOMIC DNA]</scope>
    <source>
        <strain evidence="2 3">TUFC12733</strain>
    </source>
</reference>
<proteinExistence type="predicted"/>
<gene>
    <name evidence="2" type="ORF">CALVIDRAFT_543156</name>
</gene>
<dbReference type="EMBL" id="KV417359">
    <property type="protein sequence ID" value="KZO89928.1"/>
    <property type="molecule type" value="Genomic_DNA"/>
</dbReference>
<accession>A0A167FWS0</accession>